<gene>
    <name evidence="2" type="ORF">JYU34_015088</name>
</gene>
<feature type="compositionally biased region" description="Polar residues" evidence="1">
    <location>
        <begin position="13"/>
        <end position="26"/>
    </location>
</feature>
<accession>A0ABQ7Q6I5</accession>
<evidence type="ECO:0000313" key="2">
    <source>
        <dbReference type="EMBL" id="KAG7300759.1"/>
    </source>
</evidence>
<dbReference type="EMBL" id="JAHIBW010000020">
    <property type="protein sequence ID" value="KAG7300759.1"/>
    <property type="molecule type" value="Genomic_DNA"/>
</dbReference>
<comment type="caution">
    <text evidence="2">The sequence shown here is derived from an EMBL/GenBank/DDBJ whole genome shotgun (WGS) entry which is preliminary data.</text>
</comment>
<evidence type="ECO:0000256" key="1">
    <source>
        <dbReference type="SAM" id="MobiDB-lite"/>
    </source>
</evidence>
<sequence>MASSHVLAEHSNFAKQQSAVQPSCSEVPTEYKSVVKTEASRAPRSVSLSSSSSSLVRRKHLELAAAEAKAKIQMELIDKKLAYDLAIDMEVEQNDNVSRHSRKSIILQHDDQVIVNEWMERSNVQPTPFPAMAATATDAAATEAARAPQHPQVRAPAPGTPADSIIQLAHTLKDMMVTSSTHQEERLLTRLSTPRELLTFSGDCMQWLHFKSA</sequence>
<keyword evidence="3" id="KW-1185">Reference proteome</keyword>
<reference evidence="2 3" key="1">
    <citation type="submission" date="2021-06" db="EMBL/GenBank/DDBJ databases">
        <title>A haploid diamondback moth (Plutella xylostella L.) genome assembly resolves 31 chromosomes and identifies a diamide resistance mutation.</title>
        <authorList>
            <person name="Ward C.M."/>
            <person name="Perry K.D."/>
            <person name="Baker G."/>
            <person name="Powis K."/>
            <person name="Heckel D.G."/>
            <person name="Baxter S.W."/>
        </authorList>
    </citation>
    <scope>NUCLEOTIDE SEQUENCE [LARGE SCALE GENOMIC DNA]</scope>
    <source>
        <strain evidence="2 3">LV</strain>
        <tissue evidence="2">Single pupa</tissue>
    </source>
</reference>
<dbReference type="Proteomes" id="UP000823941">
    <property type="component" value="Chromosome 20"/>
</dbReference>
<name>A0ABQ7Q6I5_PLUXY</name>
<evidence type="ECO:0000313" key="3">
    <source>
        <dbReference type="Proteomes" id="UP000823941"/>
    </source>
</evidence>
<proteinExistence type="predicted"/>
<protein>
    <submittedName>
        <fullName evidence="2">Uncharacterized protein</fullName>
    </submittedName>
</protein>
<organism evidence="2 3">
    <name type="scientific">Plutella xylostella</name>
    <name type="common">Diamondback moth</name>
    <name type="synonym">Plutella maculipennis</name>
    <dbReference type="NCBI Taxonomy" id="51655"/>
    <lineage>
        <taxon>Eukaryota</taxon>
        <taxon>Metazoa</taxon>
        <taxon>Ecdysozoa</taxon>
        <taxon>Arthropoda</taxon>
        <taxon>Hexapoda</taxon>
        <taxon>Insecta</taxon>
        <taxon>Pterygota</taxon>
        <taxon>Neoptera</taxon>
        <taxon>Endopterygota</taxon>
        <taxon>Lepidoptera</taxon>
        <taxon>Glossata</taxon>
        <taxon>Ditrysia</taxon>
        <taxon>Yponomeutoidea</taxon>
        <taxon>Plutellidae</taxon>
        <taxon>Plutella</taxon>
    </lineage>
</organism>
<feature type="region of interest" description="Disordered" evidence="1">
    <location>
        <begin position="1"/>
        <end position="26"/>
    </location>
</feature>